<evidence type="ECO:0000313" key="5">
    <source>
        <dbReference type="Proteomes" id="UP000002817"/>
    </source>
</evidence>
<keyword evidence="2" id="KW-0732">Signal</keyword>
<evidence type="ECO:0000256" key="1">
    <source>
        <dbReference type="SAM" id="MobiDB-lite"/>
    </source>
</evidence>
<feature type="compositionally biased region" description="Basic and acidic residues" evidence="1">
    <location>
        <begin position="410"/>
        <end position="424"/>
    </location>
</feature>
<dbReference type="PROSITE" id="PS51257">
    <property type="entry name" value="PROKAR_LIPOPROTEIN"/>
    <property type="match status" value="1"/>
</dbReference>
<dbReference type="OrthoDB" id="5830078at2"/>
<comment type="caution">
    <text evidence="4">The sequence shown here is derived from an EMBL/GenBank/DDBJ whole genome shotgun (WGS) entry which is preliminary data.</text>
</comment>
<evidence type="ECO:0000313" key="4">
    <source>
        <dbReference type="EMBL" id="EGU47360.1"/>
    </source>
</evidence>
<organism evidence="4 5">
    <name type="scientific">Vibrio orientalis CIP 102891 = ATCC 33934</name>
    <dbReference type="NCBI Taxonomy" id="675816"/>
    <lineage>
        <taxon>Bacteria</taxon>
        <taxon>Pseudomonadati</taxon>
        <taxon>Pseudomonadota</taxon>
        <taxon>Gammaproteobacteria</taxon>
        <taxon>Vibrionales</taxon>
        <taxon>Vibrionaceae</taxon>
        <taxon>Vibrio</taxon>
        <taxon>Vibrio oreintalis group</taxon>
    </lineage>
</organism>
<sequence>MKKSLLALIVAGSFVLAGCSSSGGAGNSDADRDVDPEFGVTPPDFGETPDWGVPDTEHTPDRPLPDHSPDWGVDTTPDWGLQPSQPPIDNAPDRPNPIDPDFGLDTTPEWGLQPSQPPIDNAPDRPEPDFGDTPGWGGEVGDIHVDGDGVIRYEGQNFQITGYDDSIKEFTIVDPNGVTLYARVMGDGRIGIIYNQKVYFLNSHRFAFTPDYDFDIDTDLDYIAKDDITNILNLQKEAIKQLNQDELIGEYLKYASGVFYNKEKMEQAAYDVATHYLLTDAELDAQHKLGVLAFSFNGNVSIAHSIVVDALKHIDNNASDVEKTEILRYINGKLGSEHETIQHVYEAVYRHGTDMLDRIGVSGNEGNRYAIALVRNIQRHGWDHVKGKLEEHIGSNPQPMQMSTPQRNIDQNRVRSDIRNRLSK</sequence>
<feature type="chain" id="PRO_5003000981" description="Lipoprotein" evidence="2">
    <location>
        <begin position="26"/>
        <end position="424"/>
    </location>
</feature>
<dbReference type="AlphaFoldDB" id="C9QIZ1"/>
<accession>C9QIZ1</accession>
<dbReference type="eggNOG" id="ENOG5033RWJ">
    <property type="taxonomic scope" value="Bacteria"/>
</dbReference>
<reference evidence="4 5" key="3">
    <citation type="journal article" date="2012" name="Int. J. Syst. Evol. Microbiol.">
        <title>Vibrio caribbeanicus sp. nov., isolated from the marine sponge Scleritoderma cyanea.</title>
        <authorList>
            <person name="Hoffmann M."/>
            <person name="Monday S.R."/>
            <person name="Allard M.W."/>
            <person name="Strain E.A."/>
            <person name="Whittaker P."/>
            <person name="Naum M."/>
            <person name="McCarthy P.J."/>
            <person name="Lopez J.V."/>
            <person name="Fischer M."/>
            <person name="Brown E.W."/>
        </authorList>
    </citation>
    <scope>NUCLEOTIDE SEQUENCE [LARGE SCALE GENOMIC DNA]</scope>
    <source>
        <strain evidence="4">CIP 102891</strain>
        <strain evidence="5">CIP 102891 / ATCC 33934</strain>
    </source>
</reference>
<dbReference type="Proteomes" id="UP000002817">
    <property type="component" value="Unassembled WGS sequence"/>
</dbReference>
<evidence type="ECO:0008006" key="7">
    <source>
        <dbReference type="Google" id="ProtNLM"/>
    </source>
</evidence>
<feature type="compositionally biased region" description="Basic and acidic residues" evidence="1">
    <location>
        <begin position="55"/>
        <end position="69"/>
    </location>
</feature>
<feature type="signal peptide" evidence="2">
    <location>
        <begin position="1"/>
        <end position="25"/>
    </location>
</feature>
<proteinExistence type="predicted"/>
<dbReference type="RefSeq" id="WP_004413087.1">
    <property type="nucleotide sequence ID" value="NZ_ACZV01000005.1"/>
</dbReference>
<gene>
    <name evidence="3" type="ORF">VIA_002183</name>
    <name evidence="4" type="ORF">VIOR3934_17798</name>
</gene>
<dbReference type="EMBL" id="AFWH01000051">
    <property type="protein sequence ID" value="EGU47360.1"/>
    <property type="molecule type" value="Genomic_DNA"/>
</dbReference>
<feature type="compositionally biased region" description="Polar residues" evidence="1">
    <location>
        <begin position="395"/>
        <end position="409"/>
    </location>
</feature>
<dbReference type="Proteomes" id="UP000003515">
    <property type="component" value="Unassembled WGS sequence"/>
</dbReference>
<protein>
    <recommendedName>
        <fullName evidence="7">Lipoprotein</fullName>
    </recommendedName>
</protein>
<evidence type="ECO:0000313" key="3">
    <source>
        <dbReference type="EMBL" id="EEX91541.1"/>
    </source>
</evidence>
<feature type="region of interest" description="Disordered" evidence="1">
    <location>
        <begin position="18"/>
        <end position="132"/>
    </location>
</feature>
<dbReference type="PATRIC" id="fig|675816.5.peg.3367"/>
<evidence type="ECO:0000313" key="6">
    <source>
        <dbReference type="Proteomes" id="UP000003515"/>
    </source>
</evidence>
<keyword evidence="6" id="KW-1185">Reference proteome</keyword>
<evidence type="ECO:0000256" key="2">
    <source>
        <dbReference type="SAM" id="SignalP"/>
    </source>
</evidence>
<feature type="region of interest" description="Disordered" evidence="1">
    <location>
        <begin position="391"/>
        <end position="424"/>
    </location>
</feature>
<name>C9QIZ1_VIBOR</name>
<dbReference type="EMBL" id="ACZV01000005">
    <property type="protein sequence ID" value="EEX91541.1"/>
    <property type="molecule type" value="Genomic_DNA"/>
</dbReference>
<reference evidence="4" key="2">
    <citation type="submission" date="2011-08" db="EMBL/GenBank/DDBJ databases">
        <authorList>
            <person name="Hoffman M."/>
            <person name="Strain E.A."/>
            <person name="Brown E."/>
            <person name="Allard M.W."/>
        </authorList>
    </citation>
    <scope>NUCLEOTIDE SEQUENCE</scope>
    <source>
        <strain evidence="4">CIP 102891</strain>
    </source>
</reference>
<reference evidence="3 6" key="1">
    <citation type="submission" date="2009-10" db="EMBL/GenBank/DDBJ databases">
        <authorList>
            <consortium name="Los Alamos National Laboratory (LANL)"/>
            <consortium name="National Microbial Pathogen Data Resource (NMPDR)"/>
            <person name="Munk A.C."/>
            <person name="Chertkov O."/>
            <person name="Tapia R."/>
            <person name="Green L."/>
            <person name="Rogers Y."/>
            <person name="Detter J.C."/>
            <person name="Bruce D."/>
            <person name="Brettin T.S."/>
            <person name="Colwell R.R."/>
            <person name="Huq A."/>
            <person name="Grim C.J."/>
            <person name="Hasan N.A."/>
            <person name="Bartels D."/>
            <person name="Vonstein V."/>
        </authorList>
    </citation>
    <scope>NUCLEOTIDE SEQUENCE [LARGE SCALE GENOMIC DNA]</scope>
    <source>
        <strain evidence="3 6">CIP 102891</strain>
    </source>
</reference>
<dbReference type="STRING" id="675816.VIA_002183"/>